<keyword evidence="3" id="KW-0997">Cell inner membrane</keyword>
<protein>
    <submittedName>
        <fullName evidence="14">Methyl-accepting chemotaxis protein</fullName>
    </submittedName>
</protein>
<dbReference type="PROSITE" id="PS50192">
    <property type="entry name" value="T_SNARE"/>
    <property type="match status" value="1"/>
</dbReference>
<dbReference type="Pfam" id="PF00015">
    <property type="entry name" value="MCPsignal"/>
    <property type="match status" value="1"/>
</dbReference>
<dbReference type="CDD" id="cd06225">
    <property type="entry name" value="HAMP"/>
    <property type="match status" value="1"/>
</dbReference>
<sequence>MSKLSLKNKILLLTITPLLVATAIIMLIVNSRLEALGQAELDNTRDQMFRAKQETLKNYMQMVLTTVQPVVEQTAADDAAGVARVADLLRSVKYGEKGDGYVFVYDYSGTAVAMRPKPSLEGKNMAGLQDSNGVRIIADLIAEAKRGGGYVQYRWNKPSKDAEVDKLSYALAIPKYGWMIGTGFYIDDIDDAVAAAEQRVAEQLTETQLSIAGAGLILIAICATIASLVTSRVTRPLANTAVALTDISQGDGDLTRRLSVESSDEVGQVSRGFNDFADKIQRLVMELKTGVEDLSTSTGQMTRVVSETHSDVQQQRQETEQAAAAIQQMAAAAQEVSRSAAGAASAAREADVESKSGQKVVEETIVAIEGLSNEVNRASDVIAALDSDADKIGSVINVIKDIAEQTNLLALNAAIEAARAGEYGRGFAVVADEVRTLANRTQHSTEEIQNMILRLQNGAREAVGVMEASRVQGSEAVARTGQASESLSRITQAVGTISEMNTSIASAAEEQTFVAEEISKSVHQVAEIAESASRNADGLSATTEGMSSLESRLMALVKQFRV</sequence>
<evidence type="ECO:0000259" key="11">
    <source>
        <dbReference type="PROSITE" id="PS50111"/>
    </source>
</evidence>
<feature type="domain" description="HAMP" evidence="13">
    <location>
        <begin position="231"/>
        <end position="285"/>
    </location>
</feature>
<evidence type="ECO:0000313" key="15">
    <source>
        <dbReference type="Proteomes" id="UP000282818"/>
    </source>
</evidence>
<dbReference type="PROSITE" id="PS50111">
    <property type="entry name" value="CHEMOTAXIS_TRANSDUC_2"/>
    <property type="match status" value="1"/>
</dbReference>
<dbReference type="Pfam" id="PF00672">
    <property type="entry name" value="HAMP"/>
    <property type="match status" value="1"/>
</dbReference>
<dbReference type="GO" id="GO:0006935">
    <property type="term" value="P:chemotaxis"/>
    <property type="evidence" value="ECO:0007669"/>
    <property type="project" value="UniProtKB-ARBA"/>
</dbReference>
<dbReference type="SUPFAM" id="SSF58104">
    <property type="entry name" value="Methyl-accepting chemotaxis protein (MCP) signaling domain"/>
    <property type="match status" value="1"/>
</dbReference>
<dbReference type="CDD" id="cd18774">
    <property type="entry name" value="PDC2_HK_sensor"/>
    <property type="match status" value="1"/>
</dbReference>
<evidence type="ECO:0000256" key="5">
    <source>
        <dbReference type="ARBA" id="ARBA00022989"/>
    </source>
</evidence>
<comment type="caution">
    <text evidence="14">The sequence shown here is derived from an EMBL/GenBank/DDBJ whole genome shotgun (WGS) entry which is preliminary data.</text>
</comment>
<dbReference type="SMART" id="SM00283">
    <property type="entry name" value="MA"/>
    <property type="match status" value="1"/>
</dbReference>
<dbReference type="Gene3D" id="1.10.287.950">
    <property type="entry name" value="Methyl-accepting chemotaxis protein"/>
    <property type="match status" value="1"/>
</dbReference>
<proteinExistence type="inferred from homology"/>
<dbReference type="SMART" id="SM00304">
    <property type="entry name" value="HAMP"/>
    <property type="match status" value="1"/>
</dbReference>
<dbReference type="Proteomes" id="UP000282818">
    <property type="component" value="Unassembled WGS sequence"/>
</dbReference>
<feature type="transmembrane region" description="Helical" evidence="10">
    <location>
        <begin position="209"/>
        <end position="229"/>
    </location>
</feature>
<dbReference type="CDD" id="cd11386">
    <property type="entry name" value="MCP_signal"/>
    <property type="match status" value="1"/>
</dbReference>
<reference evidence="14 15" key="1">
    <citation type="submission" date="2019-01" db="EMBL/GenBank/DDBJ databases">
        <authorList>
            <person name="Chen W.-M."/>
        </authorList>
    </citation>
    <scope>NUCLEOTIDE SEQUENCE [LARGE SCALE GENOMIC DNA]</scope>
    <source>
        <strain evidence="14 15">HPM-16</strain>
    </source>
</reference>
<dbReference type="InterPro" id="IPR003660">
    <property type="entry name" value="HAMP_dom"/>
</dbReference>
<evidence type="ECO:0000256" key="7">
    <source>
        <dbReference type="ARBA" id="ARBA00023224"/>
    </source>
</evidence>
<dbReference type="PANTHER" id="PTHR32089:SF119">
    <property type="entry name" value="METHYL-ACCEPTING CHEMOTAXIS PROTEIN CTPL"/>
    <property type="match status" value="1"/>
</dbReference>
<comment type="similarity">
    <text evidence="8">Belongs to the methyl-accepting chemotaxis (MCP) protein family.</text>
</comment>
<evidence type="ECO:0000256" key="8">
    <source>
        <dbReference type="ARBA" id="ARBA00029447"/>
    </source>
</evidence>
<keyword evidence="5 10" id="KW-1133">Transmembrane helix</keyword>
<evidence type="ECO:0000256" key="4">
    <source>
        <dbReference type="ARBA" id="ARBA00022692"/>
    </source>
</evidence>
<keyword evidence="4 10" id="KW-0812">Transmembrane</keyword>
<evidence type="ECO:0000256" key="1">
    <source>
        <dbReference type="ARBA" id="ARBA00004429"/>
    </source>
</evidence>
<accession>A0A437QD16</accession>
<dbReference type="PROSITE" id="PS50885">
    <property type="entry name" value="HAMP"/>
    <property type="match status" value="1"/>
</dbReference>
<keyword evidence="7 9" id="KW-0807">Transducer</keyword>
<evidence type="ECO:0000259" key="12">
    <source>
        <dbReference type="PROSITE" id="PS50192"/>
    </source>
</evidence>
<evidence type="ECO:0000256" key="9">
    <source>
        <dbReference type="PROSITE-ProRule" id="PRU00284"/>
    </source>
</evidence>
<dbReference type="InterPro" id="IPR000727">
    <property type="entry name" value="T_SNARE_dom"/>
</dbReference>
<dbReference type="Pfam" id="PF17200">
    <property type="entry name" value="sCache_2"/>
    <property type="match status" value="1"/>
</dbReference>
<dbReference type="SMART" id="SM01049">
    <property type="entry name" value="Cache_2"/>
    <property type="match status" value="1"/>
</dbReference>
<comment type="subcellular location">
    <subcellularLocation>
        <location evidence="1">Cell inner membrane</location>
        <topology evidence="1">Multi-pass membrane protein</topology>
    </subcellularLocation>
</comment>
<evidence type="ECO:0000256" key="6">
    <source>
        <dbReference type="ARBA" id="ARBA00023136"/>
    </source>
</evidence>
<feature type="domain" description="Methyl-accepting transducer" evidence="11">
    <location>
        <begin position="290"/>
        <end position="526"/>
    </location>
</feature>
<dbReference type="Gene3D" id="3.30.450.20">
    <property type="entry name" value="PAS domain"/>
    <property type="match status" value="1"/>
</dbReference>
<dbReference type="AlphaFoldDB" id="A0A437QD16"/>
<dbReference type="GO" id="GO:0005886">
    <property type="term" value="C:plasma membrane"/>
    <property type="evidence" value="ECO:0007669"/>
    <property type="project" value="UniProtKB-SubCell"/>
</dbReference>
<dbReference type="FunFam" id="1.10.287.950:FF:000001">
    <property type="entry name" value="Methyl-accepting chemotaxis sensory transducer"/>
    <property type="match status" value="1"/>
</dbReference>
<dbReference type="EMBL" id="SACQ01000001">
    <property type="protein sequence ID" value="RVU32438.1"/>
    <property type="molecule type" value="Genomic_DNA"/>
</dbReference>
<keyword evidence="2" id="KW-1003">Cell membrane</keyword>
<evidence type="ECO:0000256" key="2">
    <source>
        <dbReference type="ARBA" id="ARBA00022475"/>
    </source>
</evidence>
<keyword evidence="6 10" id="KW-0472">Membrane</keyword>
<evidence type="ECO:0000259" key="13">
    <source>
        <dbReference type="PROSITE" id="PS50885"/>
    </source>
</evidence>
<dbReference type="RefSeq" id="WP_127692607.1">
    <property type="nucleotide sequence ID" value="NZ_SACQ01000001.1"/>
</dbReference>
<dbReference type="GO" id="GO:0007165">
    <property type="term" value="P:signal transduction"/>
    <property type="evidence" value="ECO:0007669"/>
    <property type="project" value="UniProtKB-KW"/>
</dbReference>
<dbReference type="PANTHER" id="PTHR32089">
    <property type="entry name" value="METHYL-ACCEPTING CHEMOTAXIS PROTEIN MCPB"/>
    <property type="match status" value="1"/>
</dbReference>
<dbReference type="InterPro" id="IPR033480">
    <property type="entry name" value="sCache_2"/>
</dbReference>
<keyword evidence="15" id="KW-1185">Reference proteome</keyword>
<name>A0A437QD16_9GAMM</name>
<evidence type="ECO:0000256" key="10">
    <source>
        <dbReference type="SAM" id="Phobius"/>
    </source>
</evidence>
<feature type="domain" description="T-SNARE coiled-coil homology" evidence="12">
    <location>
        <begin position="477"/>
        <end position="539"/>
    </location>
</feature>
<organism evidence="14 15">
    <name type="scientific">Neptunomonas marina</name>
    <dbReference type="NCBI Taxonomy" id="1815562"/>
    <lineage>
        <taxon>Bacteria</taxon>
        <taxon>Pseudomonadati</taxon>
        <taxon>Pseudomonadota</taxon>
        <taxon>Gammaproteobacteria</taxon>
        <taxon>Oceanospirillales</taxon>
        <taxon>Oceanospirillaceae</taxon>
        <taxon>Neptunomonas</taxon>
    </lineage>
</organism>
<gene>
    <name evidence="14" type="ORF">EOE65_01975</name>
</gene>
<dbReference type="InterPro" id="IPR004089">
    <property type="entry name" value="MCPsignal_dom"/>
</dbReference>
<evidence type="ECO:0000313" key="14">
    <source>
        <dbReference type="EMBL" id="RVU32438.1"/>
    </source>
</evidence>
<evidence type="ECO:0000256" key="3">
    <source>
        <dbReference type="ARBA" id="ARBA00022519"/>
    </source>
</evidence>